<gene>
    <name evidence="2" type="ORF">DCW74_18535</name>
    <name evidence="3" type="ORF">DEB45_12955</name>
</gene>
<dbReference type="AlphaFoldDB" id="A0A358E0X4"/>
<protein>
    <submittedName>
        <fullName evidence="3">3'-5' exoribonuclease</fullName>
    </submittedName>
</protein>
<dbReference type="Gene3D" id="3.30.420.10">
    <property type="entry name" value="Ribonuclease H-like superfamily/Ribonuclease H"/>
    <property type="match status" value="1"/>
</dbReference>
<organism evidence="3 5">
    <name type="scientific">Alteromonas australica</name>
    <dbReference type="NCBI Taxonomy" id="589873"/>
    <lineage>
        <taxon>Bacteria</taxon>
        <taxon>Pseudomonadati</taxon>
        <taxon>Pseudomonadota</taxon>
        <taxon>Gammaproteobacteria</taxon>
        <taxon>Alteromonadales</taxon>
        <taxon>Alteromonadaceae</taxon>
        <taxon>Alteromonas/Salinimonas group</taxon>
        <taxon>Alteromonas</taxon>
    </lineage>
</organism>
<evidence type="ECO:0000259" key="1">
    <source>
        <dbReference type="Pfam" id="PF16473"/>
    </source>
</evidence>
<comment type="caution">
    <text evidence="3">The sequence shown here is derived from an EMBL/GenBank/DDBJ whole genome shotgun (WGS) entry which is preliminary data.</text>
</comment>
<dbReference type="Proteomes" id="UP000264779">
    <property type="component" value="Unassembled WGS sequence"/>
</dbReference>
<dbReference type="Proteomes" id="UP000263517">
    <property type="component" value="Unassembled WGS sequence"/>
</dbReference>
<dbReference type="SUPFAM" id="SSF53098">
    <property type="entry name" value="Ribonuclease H-like"/>
    <property type="match status" value="1"/>
</dbReference>
<proteinExistence type="predicted"/>
<dbReference type="InterPro" id="IPR012337">
    <property type="entry name" value="RNaseH-like_sf"/>
</dbReference>
<feature type="domain" description="3'-5' exoribonuclease Rv2179c-like" evidence="1">
    <location>
        <begin position="2"/>
        <end position="179"/>
    </location>
</feature>
<evidence type="ECO:0000313" key="2">
    <source>
        <dbReference type="EMBL" id="HAW77719.1"/>
    </source>
</evidence>
<dbReference type="GO" id="GO:0003676">
    <property type="term" value="F:nucleic acid binding"/>
    <property type="evidence" value="ECO:0007669"/>
    <property type="project" value="InterPro"/>
</dbReference>
<dbReference type="InterPro" id="IPR033390">
    <property type="entry name" value="Rv2179c-like"/>
</dbReference>
<dbReference type="Pfam" id="PF16473">
    <property type="entry name" value="Rv2179c-like"/>
    <property type="match status" value="1"/>
</dbReference>
<dbReference type="EMBL" id="DONK01000198">
    <property type="protein sequence ID" value="HBU52159.1"/>
    <property type="molecule type" value="Genomic_DNA"/>
</dbReference>
<sequence>MNNIMLDLETMGKGSNAAIVSIGAVFFNPLTGEFGEQFYKRIWLESAAKYGEIDASTVAWWLGQSDEARAEINHNDSVGLSEALRAFSELVISEAQCSFADIRVWGNGCTFDNVIIANAYKQLKLQKPWSYSGDMDVRTIVELGRKLINFDPKKDMPFEGEKHNALADAIHQAKHVSAIYQKLADVIQRDEIEAA</sequence>
<dbReference type="RefSeq" id="WP_272965252.1">
    <property type="nucleotide sequence ID" value="NZ_CALBIY010000020.1"/>
</dbReference>
<dbReference type="InterPro" id="IPR036397">
    <property type="entry name" value="RNaseH_sf"/>
</dbReference>
<dbReference type="EMBL" id="DNAN01000647">
    <property type="protein sequence ID" value="HAW77719.1"/>
    <property type="molecule type" value="Genomic_DNA"/>
</dbReference>
<accession>A0A358E0X4</accession>
<evidence type="ECO:0000313" key="5">
    <source>
        <dbReference type="Proteomes" id="UP000264779"/>
    </source>
</evidence>
<evidence type="ECO:0000313" key="4">
    <source>
        <dbReference type="Proteomes" id="UP000263517"/>
    </source>
</evidence>
<name>A0A358E0X4_9ALTE</name>
<reference evidence="4 5" key="1">
    <citation type="journal article" date="2018" name="Nat. Biotechnol.">
        <title>A standardized bacterial taxonomy based on genome phylogeny substantially revises the tree of life.</title>
        <authorList>
            <person name="Parks D.H."/>
            <person name="Chuvochina M."/>
            <person name="Waite D.W."/>
            <person name="Rinke C."/>
            <person name="Skarshewski A."/>
            <person name="Chaumeil P.A."/>
            <person name="Hugenholtz P."/>
        </authorList>
    </citation>
    <scope>NUCLEOTIDE SEQUENCE [LARGE SCALE GENOMIC DNA]</scope>
    <source>
        <strain evidence="3">UBA11621</strain>
        <strain evidence="2">UBA11978</strain>
    </source>
</reference>
<evidence type="ECO:0000313" key="3">
    <source>
        <dbReference type="EMBL" id="HBU52159.1"/>
    </source>
</evidence>